<feature type="domain" description="H15" evidence="5">
    <location>
        <begin position="1"/>
        <end position="65"/>
    </location>
</feature>
<evidence type="ECO:0000256" key="1">
    <source>
        <dbReference type="ARBA" id="ARBA00004123"/>
    </source>
</evidence>
<dbReference type="GO" id="GO:0003690">
    <property type="term" value="F:double-stranded DNA binding"/>
    <property type="evidence" value="ECO:0007669"/>
    <property type="project" value="TreeGrafter"/>
</dbReference>
<evidence type="ECO:0000313" key="6">
    <source>
        <dbReference type="EMBL" id="MBA4647864.1"/>
    </source>
</evidence>
<dbReference type="GO" id="GO:0005634">
    <property type="term" value="C:nucleus"/>
    <property type="evidence" value="ECO:0007669"/>
    <property type="project" value="UniProtKB-SubCell"/>
</dbReference>
<dbReference type="GO" id="GO:0006334">
    <property type="term" value="P:nucleosome assembly"/>
    <property type="evidence" value="ECO:0007669"/>
    <property type="project" value="InterPro"/>
</dbReference>
<dbReference type="EMBL" id="GISG01152854">
    <property type="protein sequence ID" value="MBA4647864.1"/>
    <property type="molecule type" value="Transcribed_RNA"/>
</dbReference>
<sequence length="114" mass="12726">MITEALVSLNERTGSSHYAIAKHIEERQKVRDLPPNFRRLLFVQLKKFVASGKLVKVKNSFKLPPTAGKREALKKAKAVTLKSPAKKMAPVKVRKLKSIKSPAKKPAVTKKAKK</sequence>
<dbReference type="GO" id="GO:0000786">
    <property type="term" value="C:nucleosome"/>
    <property type="evidence" value="ECO:0007669"/>
    <property type="project" value="InterPro"/>
</dbReference>
<dbReference type="GO" id="GO:0045910">
    <property type="term" value="P:negative regulation of DNA recombination"/>
    <property type="evidence" value="ECO:0007669"/>
    <property type="project" value="TreeGrafter"/>
</dbReference>
<dbReference type="GO" id="GO:0031492">
    <property type="term" value="F:nucleosomal DNA binding"/>
    <property type="evidence" value="ECO:0007669"/>
    <property type="project" value="TreeGrafter"/>
</dbReference>
<evidence type="ECO:0000256" key="2">
    <source>
        <dbReference type="ARBA" id="ARBA00023125"/>
    </source>
</evidence>
<evidence type="ECO:0000256" key="4">
    <source>
        <dbReference type="SAM" id="MobiDB-lite"/>
    </source>
</evidence>
<dbReference type="InterPro" id="IPR036390">
    <property type="entry name" value="WH_DNA-bd_sf"/>
</dbReference>
<dbReference type="PANTHER" id="PTHR11467">
    <property type="entry name" value="HISTONE H1"/>
    <property type="match status" value="1"/>
</dbReference>
<evidence type="ECO:0000259" key="5">
    <source>
        <dbReference type="PROSITE" id="PS51504"/>
    </source>
</evidence>
<dbReference type="SMART" id="SM00526">
    <property type="entry name" value="H15"/>
    <property type="match status" value="1"/>
</dbReference>
<proteinExistence type="predicted"/>
<keyword evidence="3" id="KW-0539">Nucleus</keyword>
<comment type="subcellular location">
    <subcellularLocation>
        <location evidence="1">Nucleus</location>
    </subcellularLocation>
</comment>
<dbReference type="Gene3D" id="1.10.10.10">
    <property type="entry name" value="Winged helix-like DNA-binding domain superfamily/Winged helix DNA-binding domain"/>
    <property type="match status" value="1"/>
</dbReference>
<dbReference type="SUPFAM" id="SSF46785">
    <property type="entry name" value="Winged helix' DNA-binding domain"/>
    <property type="match status" value="1"/>
</dbReference>
<dbReference type="InterPro" id="IPR036388">
    <property type="entry name" value="WH-like_DNA-bd_sf"/>
</dbReference>
<name>A0A7C9DVV9_OPUST</name>
<dbReference type="PROSITE" id="PS51504">
    <property type="entry name" value="H15"/>
    <property type="match status" value="1"/>
</dbReference>
<dbReference type="PANTHER" id="PTHR11467:SF172">
    <property type="entry name" value="HISTONE H1-LIKE"/>
    <property type="match status" value="1"/>
</dbReference>
<reference evidence="6" key="2">
    <citation type="submission" date="2020-07" db="EMBL/GenBank/DDBJ databases">
        <authorList>
            <person name="Vera ALvarez R."/>
            <person name="Arias-Moreno D.M."/>
            <person name="Jimenez-Jacinto V."/>
            <person name="Jimenez-Bremont J.F."/>
            <person name="Swaminathan K."/>
            <person name="Moose S.P."/>
            <person name="Guerrero-Gonzalez M.L."/>
            <person name="Marino-Ramirez L."/>
            <person name="Landsman D."/>
            <person name="Rodriguez-Kessler M."/>
            <person name="Delgado-Sanchez P."/>
        </authorList>
    </citation>
    <scope>NUCLEOTIDE SEQUENCE</scope>
    <source>
        <tissue evidence="6">Cladode</tissue>
    </source>
</reference>
<feature type="region of interest" description="Disordered" evidence="4">
    <location>
        <begin position="87"/>
        <end position="114"/>
    </location>
</feature>
<dbReference type="CDD" id="cd00073">
    <property type="entry name" value="H15"/>
    <property type="match status" value="1"/>
</dbReference>
<dbReference type="AlphaFoldDB" id="A0A7C9DVV9"/>
<dbReference type="GO" id="GO:0030261">
    <property type="term" value="P:chromosome condensation"/>
    <property type="evidence" value="ECO:0007669"/>
    <property type="project" value="TreeGrafter"/>
</dbReference>
<dbReference type="InterPro" id="IPR005818">
    <property type="entry name" value="Histone_H1/H5_H15"/>
</dbReference>
<organism evidence="6">
    <name type="scientific">Opuntia streptacantha</name>
    <name type="common">Prickly pear cactus</name>
    <name type="synonym">Opuntia cardona</name>
    <dbReference type="NCBI Taxonomy" id="393608"/>
    <lineage>
        <taxon>Eukaryota</taxon>
        <taxon>Viridiplantae</taxon>
        <taxon>Streptophyta</taxon>
        <taxon>Embryophyta</taxon>
        <taxon>Tracheophyta</taxon>
        <taxon>Spermatophyta</taxon>
        <taxon>Magnoliopsida</taxon>
        <taxon>eudicotyledons</taxon>
        <taxon>Gunneridae</taxon>
        <taxon>Pentapetalae</taxon>
        <taxon>Caryophyllales</taxon>
        <taxon>Cactineae</taxon>
        <taxon>Cactaceae</taxon>
        <taxon>Opuntioideae</taxon>
        <taxon>Opuntia</taxon>
    </lineage>
</organism>
<dbReference type="Pfam" id="PF00538">
    <property type="entry name" value="Linker_histone"/>
    <property type="match status" value="1"/>
</dbReference>
<reference evidence="6" key="1">
    <citation type="journal article" date="2013" name="J. Plant Res.">
        <title>Effect of fungi and light on seed germination of three Opuntia species from semiarid lands of central Mexico.</title>
        <authorList>
            <person name="Delgado-Sanchez P."/>
            <person name="Jimenez-Bremont J.F."/>
            <person name="Guerrero-Gonzalez Mde L."/>
            <person name="Flores J."/>
        </authorList>
    </citation>
    <scope>NUCLEOTIDE SEQUENCE</scope>
    <source>
        <tissue evidence="6">Cladode</tissue>
    </source>
</reference>
<protein>
    <recommendedName>
        <fullName evidence="5">H15 domain-containing protein</fullName>
    </recommendedName>
</protein>
<accession>A0A7C9DVV9</accession>
<keyword evidence="2" id="KW-0238">DNA-binding</keyword>
<evidence type="ECO:0000256" key="3">
    <source>
        <dbReference type="ARBA" id="ARBA00023242"/>
    </source>
</evidence>